<proteinExistence type="predicted"/>
<evidence type="ECO:0000313" key="1">
    <source>
        <dbReference type="EMBL" id="KAA1113230.1"/>
    </source>
</evidence>
<comment type="caution">
    <text evidence="1">The sequence shown here is derived from an EMBL/GenBank/DDBJ whole genome shotgun (WGS) entry which is preliminary data.</text>
</comment>
<dbReference type="EMBL" id="VSWC01000015">
    <property type="protein sequence ID" value="KAA1113230.1"/>
    <property type="molecule type" value="Genomic_DNA"/>
</dbReference>
<reference evidence="1 2" key="1">
    <citation type="submission" date="2019-05" db="EMBL/GenBank/DDBJ databases">
        <title>Emergence of the Ug99 lineage of the wheat stem rust pathogen through somatic hybridization.</title>
        <authorList>
            <person name="Li F."/>
            <person name="Upadhyaya N.M."/>
            <person name="Sperschneider J."/>
            <person name="Matny O."/>
            <person name="Nguyen-Phuc H."/>
            <person name="Mago R."/>
            <person name="Raley C."/>
            <person name="Miller M.E."/>
            <person name="Silverstein K.A.T."/>
            <person name="Henningsen E."/>
            <person name="Hirsch C.D."/>
            <person name="Visser B."/>
            <person name="Pretorius Z.A."/>
            <person name="Steffenson B.J."/>
            <person name="Schwessinger B."/>
            <person name="Dodds P.N."/>
            <person name="Figueroa M."/>
        </authorList>
    </citation>
    <scope>NUCLEOTIDE SEQUENCE [LARGE SCALE GENOMIC DNA]</scope>
    <source>
        <strain evidence="1">21-0</strain>
    </source>
</reference>
<gene>
    <name evidence="1" type="ORF">PGT21_025819</name>
</gene>
<dbReference type="AlphaFoldDB" id="A0A5B0QJD7"/>
<accession>A0A5B0QJD7</accession>
<protein>
    <submittedName>
        <fullName evidence="1">Uncharacterized protein</fullName>
    </submittedName>
</protein>
<organism evidence="1 2">
    <name type="scientific">Puccinia graminis f. sp. tritici</name>
    <dbReference type="NCBI Taxonomy" id="56615"/>
    <lineage>
        <taxon>Eukaryota</taxon>
        <taxon>Fungi</taxon>
        <taxon>Dikarya</taxon>
        <taxon>Basidiomycota</taxon>
        <taxon>Pucciniomycotina</taxon>
        <taxon>Pucciniomycetes</taxon>
        <taxon>Pucciniales</taxon>
        <taxon>Pucciniaceae</taxon>
        <taxon>Puccinia</taxon>
    </lineage>
</organism>
<keyword evidence="2" id="KW-1185">Reference proteome</keyword>
<sequence>MPTLVTELIERKTRFFNPSLSFRKSRQQPRRRLNWQHIVAILIHIGSDYLYLPKLMFPGLLEATITASSRAICIRTTNTPRRRDATQPFHSAFIRTVMQSEKKECSPTPT</sequence>
<dbReference type="Proteomes" id="UP000324748">
    <property type="component" value="Unassembled WGS sequence"/>
</dbReference>
<evidence type="ECO:0000313" key="2">
    <source>
        <dbReference type="Proteomes" id="UP000324748"/>
    </source>
</evidence>
<name>A0A5B0QJD7_PUCGR</name>